<evidence type="ECO:0000313" key="2">
    <source>
        <dbReference type="Proteomes" id="UP000008062"/>
    </source>
</evidence>
<accession>F9XSB1</accession>
<dbReference type="EMBL" id="CM001216">
    <property type="protein sequence ID" value="EGP81867.1"/>
    <property type="molecule type" value="Genomic_DNA"/>
</dbReference>
<keyword evidence="2" id="KW-1185">Reference proteome</keyword>
<protein>
    <submittedName>
        <fullName evidence="1">Uncharacterized protein</fullName>
    </submittedName>
</protein>
<dbReference type="AlphaFoldDB" id="F9XSB1"/>
<dbReference type="KEGG" id="ztr:MYCGRDRAFT_98102"/>
<reference evidence="1 2" key="1">
    <citation type="journal article" date="2011" name="PLoS Genet.">
        <title>Finished genome of the fungal wheat pathogen Mycosphaerella graminicola reveals dispensome structure, chromosome plasticity, and stealth pathogenesis.</title>
        <authorList>
            <person name="Goodwin S.B."/>
            <person name="Ben M'barek S."/>
            <person name="Dhillon B."/>
            <person name="Wittenberg A.H.J."/>
            <person name="Crane C.F."/>
            <person name="Hane J.K."/>
            <person name="Foster A.J."/>
            <person name="Van der Lee T.A.J."/>
            <person name="Grimwood J."/>
            <person name="Aerts A."/>
            <person name="Antoniw J."/>
            <person name="Bailey A."/>
            <person name="Bluhm B."/>
            <person name="Bowler J."/>
            <person name="Bristow J."/>
            <person name="van der Burgt A."/>
            <person name="Canto-Canche B."/>
            <person name="Churchill A.C.L."/>
            <person name="Conde-Ferraez L."/>
            <person name="Cools H.J."/>
            <person name="Coutinho P.M."/>
            <person name="Csukai M."/>
            <person name="Dehal P."/>
            <person name="De Wit P."/>
            <person name="Donzelli B."/>
            <person name="van de Geest H.C."/>
            <person name="van Ham R.C.H.J."/>
            <person name="Hammond-Kosack K.E."/>
            <person name="Henrissat B."/>
            <person name="Kilian A."/>
            <person name="Kobayashi A.K."/>
            <person name="Koopmann E."/>
            <person name="Kourmpetis Y."/>
            <person name="Kuzniar A."/>
            <person name="Lindquist E."/>
            <person name="Lombard V."/>
            <person name="Maliepaard C."/>
            <person name="Martins N."/>
            <person name="Mehrabi R."/>
            <person name="Nap J.P.H."/>
            <person name="Ponomarenko A."/>
            <person name="Rudd J.J."/>
            <person name="Salamov A."/>
            <person name="Schmutz J."/>
            <person name="Schouten H.J."/>
            <person name="Shapiro H."/>
            <person name="Stergiopoulos I."/>
            <person name="Torriani S.F.F."/>
            <person name="Tu H."/>
            <person name="de Vries R.P."/>
            <person name="Waalwijk C."/>
            <person name="Ware S.B."/>
            <person name="Wiebenga A."/>
            <person name="Zwiers L.-H."/>
            <person name="Oliver R.P."/>
            <person name="Grigoriev I.V."/>
            <person name="Kema G.H.J."/>
        </authorList>
    </citation>
    <scope>NUCLEOTIDE SEQUENCE [LARGE SCALE GENOMIC DNA]</scope>
    <source>
        <strain evidence="2">CBS 115943 / IPO323</strain>
    </source>
</reference>
<dbReference type="InParanoid" id="F9XSB1"/>
<dbReference type="GeneID" id="13396654"/>
<evidence type="ECO:0000313" key="1">
    <source>
        <dbReference type="EMBL" id="EGP81867.1"/>
    </source>
</evidence>
<organism evidence="1 2">
    <name type="scientific">Zymoseptoria tritici (strain CBS 115943 / IPO323)</name>
    <name type="common">Speckled leaf blotch fungus</name>
    <name type="synonym">Septoria tritici</name>
    <dbReference type="NCBI Taxonomy" id="336722"/>
    <lineage>
        <taxon>Eukaryota</taxon>
        <taxon>Fungi</taxon>
        <taxon>Dikarya</taxon>
        <taxon>Ascomycota</taxon>
        <taxon>Pezizomycotina</taxon>
        <taxon>Dothideomycetes</taxon>
        <taxon>Dothideomycetidae</taxon>
        <taxon>Mycosphaerellales</taxon>
        <taxon>Mycosphaerellaceae</taxon>
        <taxon>Zymoseptoria</taxon>
    </lineage>
</organism>
<dbReference type="RefSeq" id="XP_003846891.1">
    <property type="nucleotide sequence ID" value="XM_003846843.1"/>
</dbReference>
<dbReference type="HOGENOM" id="CLU_832110_0_0_1"/>
<gene>
    <name evidence="1" type="ORF">MYCGRDRAFT_98102</name>
</gene>
<name>F9XSB1_ZYMTI</name>
<sequence>MEPYRRLSAICLTPSPPANPSTDRSRTSEISAFSPEYDVRAPVDIPTADLQLANHLEQRVEIRTAIHRIHSPPATAFHTLRRVANAENDLREEAESMYIRALFTTGFLHALPIPPVYPPPGQFASKPAISNHDATTAILDITSVFAATFTMEANTADLGFPAAVPNTPSSRLFTVTPNLVIWRSHGHGLCASMNPQEHDKLEMHIEALRRCATQHETPAVAALSPDVLASLPMPTRGNPNASPSTPFCQSLFMPDLPRTALAHSHYRQYLRAPRIANTYLRTVDDEALRLRLFASRTLSQELGKRRAPKWTVVARERLSDLIAYWKEFLNKFER</sequence>
<proteinExistence type="predicted"/>
<dbReference type="Proteomes" id="UP000008062">
    <property type="component" value="Chromosome 21"/>
</dbReference>